<evidence type="ECO:0000256" key="1">
    <source>
        <dbReference type="ARBA" id="ARBA00002325"/>
    </source>
</evidence>
<comment type="caution">
    <text evidence="8">The sequence shown here is derived from an EMBL/GenBank/DDBJ whole genome shotgun (WGS) entry which is preliminary data.</text>
</comment>
<keyword evidence="9" id="KW-1185">Reference proteome</keyword>
<dbReference type="GO" id="GO:0030515">
    <property type="term" value="F:snoRNA binding"/>
    <property type="evidence" value="ECO:0007669"/>
    <property type="project" value="InterPro"/>
</dbReference>
<accession>A0A4Z1ST45</accession>
<dbReference type="GO" id="GO:0031120">
    <property type="term" value="P:snRNA pseudouridine synthesis"/>
    <property type="evidence" value="ECO:0007669"/>
    <property type="project" value="TreeGrafter"/>
</dbReference>
<dbReference type="GO" id="GO:1904874">
    <property type="term" value="P:positive regulation of telomerase RNA localization to Cajal body"/>
    <property type="evidence" value="ECO:0007669"/>
    <property type="project" value="TreeGrafter"/>
</dbReference>
<keyword evidence="6" id="KW-0687">Ribonucleoprotein</keyword>
<comment type="function">
    <text evidence="1">Involved in ribosome biogenesis; more specifically in 18S rRNA pseudouridylation and in cleavage of pre-rRNA.</text>
</comment>
<evidence type="ECO:0000256" key="5">
    <source>
        <dbReference type="ARBA" id="ARBA00022552"/>
    </source>
</evidence>
<organism evidence="8 9">
    <name type="scientific">Giardia muris</name>
    <dbReference type="NCBI Taxonomy" id="5742"/>
    <lineage>
        <taxon>Eukaryota</taxon>
        <taxon>Metamonada</taxon>
        <taxon>Diplomonadida</taxon>
        <taxon>Hexamitidae</taxon>
        <taxon>Giardiinae</taxon>
        <taxon>Giardia</taxon>
    </lineage>
</organism>
<evidence type="ECO:0000313" key="9">
    <source>
        <dbReference type="Proteomes" id="UP000315496"/>
    </source>
</evidence>
<dbReference type="EMBL" id="VDLU01000004">
    <property type="protein sequence ID" value="TNJ26828.1"/>
    <property type="molecule type" value="Genomic_DNA"/>
</dbReference>
<sequence>MYLQRCTACDTHTLQERCPKCGAATRSAHPARFSPDDPYSEERTTFFARFPGINPMTKPPFDFSI</sequence>
<dbReference type="PANTHER" id="PTHR13305:SF0">
    <property type="entry name" value="H_ACA RIBONUCLEOPROTEIN COMPLEX SUBUNIT 3"/>
    <property type="match status" value="1"/>
</dbReference>
<keyword evidence="4" id="KW-0690">Ribosome biogenesis</keyword>
<dbReference type="Gene3D" id="2.20.28.40">
    <property type="entry name" value="H/ACA ribonucleoprotein complex, subunit Nop10"/>
    <property type="match status" value="1"/>
</dbReference>
<comment type="similarity">
    <text evidence="2">Belongs to the NOP10 family.</text>
</comment>
<dbReference type="InterPro" id="IPR007264">
    <property type="entry name" value="H/ACA_rnp_Nop10"/>
</dbReference>
<dbReference type="Proteomes" id="UP000315496">
    <property type="component" value="Chromosome 4"/>
</dbReference>
<name>A0A4Z1ST45_GIAMU</name>
<evidence type="ECO:0000256" key="4">
    <source>
        <dbReference type="ARBA" id="ARBA00022517"/>
    </source>
</evidence>
<dbReference type="AlphaFoldDB" id="A0A4Z1ST45"/>
<dbReference type="InterPro" id="IPR023532">
    <property type="entry name" value="Nop10_arc-typ"/>
</dbReference>
<evidence type="ECO:0000313" key="8">
    <source>
        <dbReference type="EMBL" id="TNJ26828.1"/>
    </source>
</evidence>
<dbReference type="VEuPathDB" id="GiardiaDB:GMRT_10593"/>
<dbReference type="Pfam" id="PF04135">
    <property type="entry name" value="Nop10p"/>
    <property type="match status" value="1"/>
</dbReference>
<gene>
    <name evidence="8" type="ORF">GMRT_10593</name>
</gene>
<dbReference type="GO" id="GO:0031118">
    <property type="term" value="P:rRNA pseudouridine synthesis"/>
    <property type="evidence" value="ECO:0007669"/>
    <property type="project" value="TreeGrafter"/>
</dbReference>
<evidence type="ECO:0000256" key="7">
    <source>
        <dbReference type="ARBA" id="ARBA00030185"/>
    </source>
</evidence>
<dbReference type="GO" id="GO:0070034">
    <property type="term" value="F:telomerase RNA binding"/>
    <property type="evidence" value="ECO:0007669"/>
    <property type="project" value="TreeGrafter"/>
</dbReference>
<dbReference type="GO" id="GO:0031429">
    <property type="term" value="C:box H/ACA snoRNP complex"/>
    <property type="evidence" value="ECO:0007669"/>
    <property type="project" value="TreeGrafter"/>
</dbReference>
<proteinExistence type="inferred from homology"/>
<evidence type="ECO:0000256" key="2">
    <source>
        <dbReference type="ARBA" id="ARBA00009462"/>
    </source>
</evidence>
<evidence type="ECO:0000256" key="3">
    <source>
        <dbReference type="ARBA" id="ARBA00018821"/>
    </source>
</evidence>
<dbReference type="HAMAP" id="MF_00803">
    <property type="entry name" value="Nop10"/>
    <property type="match status" value="1"/>
</dbReference>
<keyword evidence="5" id="KW-0698">rRNA processing</keyword>
<evidence type="ECO:0000256" key="6">
    <source>
        <dbReference type="ARBA" id="ARBA00023274"/>
    </source>
</evidence>
<dbReference type="SUPFAM" id="SSF144210">
    <property type="entry name" value="Nop10-like SnoRNP"/>
    <property type="match status" value="1"/>
</dbReference>
<dbReference type="InterPro" id="IPR036756">
    <property type="entry name" value="H/ACA_rnp_Nop10_sf"/>
</dbReference>
<reference evidence="8 9" key="1">
    <citation type="submission" date="2019-05" db="EMBL/GenBank/DDBJ databases">
        <title>The compact genome of Giardia muris reveals important steps in the evolution of intestinal protozoan parasites.</title>
        <authorList>
            <person name="Xu F."/>
            <person name="Jimenez-Gonzalez A."/>
            <person name="Einarsson E."/>
            <person name="Astvaldsson A."/>
            <person name="Peirasmaki D."/>
            <person name="Eckmann L."/>
            <person name="Andersson J.O."/>
            <person name="Svard S.G."/>
            <person name="Jerlstrom-Hultqvist J."/>
        </authorList>
    </citation>
    <scope>NUCLEOTIDE SEQUENCE [LARGE SCALE GENOMIC DNA]</scope>
    <source>
        <strain evidence="8 9">Roberts-Thomson</strain>
    </source>
</reference>
<dbReference type="OrthoDB" id="13807at2759"/>
<dbReference type="PANTHER" id="PTHR13305">
    <property type="entry name" value="RIBOSOME BIOGENESIS PROTEIN NOP10"/>
    <property type="match status" value="1"/>
</dbReference>
<protein>
    <recommendedName>
        <fullName evidence="3">Ribosome biogenesis protein Nop10</fullName>
    </recommendedName>
    <alternativeName>
        <fullName evidence="7">Nucleolar protein 10</fullName>
    </alternativeName>
</protein>